<keyword evidence="1" id="KW-0805">Transcription regulation</keyword>
<keyword evidence="3" id="KW-0804">Transcription</keyword>
<dbReference type="PRINTS" id="PR00038">
    <property type="entry name" value="HTHLUXR"/>
</dbReference>
<dbReference type="PANTHER" id="PTHR44688">
    <property type="entry name" value="DNA-BINDING TRANSCRIPTIONAL ACTIVATOR DEVR_DOSR"/>
    <property type="match status" value="1"/>
</dbReference>
<feature type="region of interest" description="Disordered" evidence="4">
    <location>
        <begin position="1"/>
        <end position="21"/>
    </location>
</feature>
<dbReference type="PROSITE" id="PS50043">
    <property type="entry name" value="HTH_LUXR_2"/>
    <property type="match status" value="1"/>
</dbReference>
<accession>A0ABW7YFD5</accession>
<gene>
    <name evidence="6" type="ORF">ACIA8P_41055</name>
</gene>
<name>A0ABW7YFD5_STRCE</name>
<evidence type="ECO:0000256" key="4">
    <source>
        <dbReference type="SAM" id="MobiDB-lite"/>
    </source>
</evidence>
<feature type="domain" description="HTH luxR-type" evidence="5">
    <location>
        <begin position="12"/>
        <end position="77"/>
    </location>
</feature>
<reference evidence="6 7" key="1">
    <citation type="submission" date="2024-10" db="EMBL/GenBank/DDBJ databases">
        <title>The Natural Products Discovery Center: Release of the First 8490 Sequenced Strains for Exploring Actinobacteria Biosynthetic Diversity.</title>
        <authorList>
            <person name="Kalkreuter E."/>
            <person name="Kautsar S.A."/>
            <person name="Yang D."/>
            <person name="Bader C.D."/>
            <person name="Teijaro C.N."/>
            <person name="Fluegel L."/>
            <person name="Davis C.M."/>
            <person name="Simpson J.R."/>
            <person name="Lauterbach L."/>
            <person name="Steele A.D."/>
            <person name="Gui C."/>
            <person name="Meng S."/>
            <person name="Li G."/>
            <person name="Viehrig K."/>
            <person name="Ye F."/>
            <person name="Su P."/>
            <person name="Kiefer A.F."/>
            <person name="Nichols A."/>
            <person name="Cepeda A.J."/>
            <person name="Yan W."/>
            <person name="Fan B."/>
            <person name="Jiang Y."/>
            <person name="Adhikari A."/>
            <person name="Zheng C.-J."/>
            <person name="Schuster L."/>
            <person name="Cowan T.M."/>
            <person name="Smanski M.J."/>
            <person name="Chevrette M.G."/>
            <person name="De Carvalho L.P.S."/>
            <person name="Shen B."/>
        </authorList>
    </citation>
    <scope>NUCLEOTIDE SEQUENCE [LARGE SCALE GENOMIC DNA]</scope>
    <source>
        <strain evidence="6 7">NPDC051599</strain>
    </source>
</reference>
<dbReference type="Pfam" id="PF00196">
    <property type="entry name" value="GerE"/>
    <property type="match status" value="1"/>
</dbReference>
<dbReference type="InterPro" id="IPR016032">
    <property type="entry name" value="Sig_transdc_resp-reg_C-effctor"/>
</dbReference>
<evidence type="ECO:0000256" key="1">
    <source>
        <dbReference type="ARBA" id="ARBA00023015"/>
    </source>
</evidence>
<dbReference type="EMBL" id="JBITDC010000024">
    <property type="protein sequence ID" value="MFI5680926.1"/>
    <property type="molecule type" value="Genomic_DNA"/>
</dbReference>
<dbReference type="RefSeq" id="WP_398661286.1">
    <property type="nucleotide sequence ID" value="NZ_JBITDC010000024.1"/>
</dbReference>
<evidence type="ECO:0000256" key="2">
    <source>
        <dbReference type="ARBA" id="ARBA00023125"/>
    </source>
</evidence>
<keyword evidence="2" id="KW-0238">DNA-binding</keyword>
<protein>
    <submittedName>
        <fullName evidence="6">Response regulator transcription factor</fullName>
    </submittedName>
</protein>
<evidence type="ECO:0000256" key="3">
    <source>
        <dbReference type="ARBA" id="ARBA00023163"/>
    </source>
</evidence>
<organism evidence="6 7">
    <name type="scientific">Streptomyces cellulosae</name>
    <dbReference type="NCBI Taxonomy" id="1968"/>
    <lineage>
        <taxon>Bacteria</taxon>
        <taxon>Bacillati</taxon>
        <taxon>Actinomycetota</taxon>
        <taxon>Actinomycetes</taxon>
        <taxon>Kitasatosporales</taxon>
        <taxon>Streptomycetaceae</taxon>
        <taxon>Streptomyces</taxon>
    </lineage>
</organism>
<dbReference type="PANTHER" id="PTHR44688:SF16">
    <property type="entry name" value="DNA-BINDING TRANSCRIPTIONAL ACTIVATOR DEVR_DOSR"/>
    <property type="match status" value="1"/>
</dbReference>
<dbReference type="InterPro" id="IPR000792">
    <property type="entry name" value="Tscrpt_reg_LuxR_C"/>
</dbReference>
<evidence type="ECO:0000259" key="5">
    <source>
        <dbReference type="PROSITE" id="PS50043"/>
    </source>
</evidence>
<keyword evidence="7" id="KW-1185">Reference proteome</keyword>
<dbReference type="InterPro" id="IPR036388">
    <property type="entry name" value="WH-like_DNA-bd_sf"/>
</dbReference>
<comment type="caution">
    <text evidence="6">The sequence shown here is derived from an EMBL/GenBank/DDBJ whole genome shotgun (WGS) entry which is preliminary data.</text>
</comment>
<dbReference type="SUPFAM" id="SSF46894">
    <property type="entry name" value="C-terminal effector domain of the bipartite response regulators"/>
    <property type="match status" value="1"/>
</dbReference>
<evidence type="ECO:0000313" key="7">
    <source>
        <dbReference type="Proteomes" id="UP001612415"/>
    </source>
</evidence>
<dbReference type="Proteomes" id="UP001612415">
    <property type="component" value="Unassembled WGS sequence"/>
</dbReference>
<dbReference type="Gene3D" id="1.10.10.10">
    <property type="entry name" value="Winged helix-like DNA-binding domain superfamily/Winged helix DNA-binding domain"/>
    <property type="match status" value="1"/>
</dbReference>
<dbReference type="CDD" id="cd06170">
    <property type="entry name" value="LuxR_C_like"/>
    <property type="match status" value="1"/>
</dbReference>
<sequence>MPITALSAPREGSPTPPDLAPREQEALSYIARGYTDSQTAKRMGISPYTVNTYLRRIRAKYGLDNRAQLVRLAFELQL</sequence>
<dbReference type="SMART" id="SM00421">
    <property type="entry name" value="HTH_LUXR"/>
    <property type="match status" value="1"/>
</dbReference>
<evidence type="ECO:0000313" key="6">
    <source>
        <dbReference type="EMBL" id="MFI5680926.1"/>
    </source>
</evidence>
<proteinExistence type="predicted"/>